<organism evidence="1 2">
    <name type="scientific">Nonomuraea insulae</name>
    <dbReference type="NCBI Taxonomy" id="1616787"/>
    <lineage>
        <taxon>Bacteria</taxon>
        <taxon>Bacillati</taxon>
        <taxon>Actinomycetota</taxon>
        <taxon>Actinomycetes</taxon>
        <taxon>Streptosporangiales</taxon>
        <taxon>Streptosporangiaceae</taxon>
        <taxon>Nonomuraea</taxon>
    </lineage>
</organism>
<gene>
    <name evidence="1" type="ORF">ACFPZ3_19600</name>
</gene>
<dbReference type="RefSeq" id="WP_379515584.1">
    <property type="nucleotide sequence ID" value="NZ_JBHSPA010000023.1"/>
</dbReference>
<dbReference type="EMBL" id="JBHSPA010000023">
    <property type="protein sequence ID" value="MFC5826077.1"/>
    <property type="molecule type" value="Genomic_DNA"/>
</dbReference>
<sequence>MSWLEAGPANAALFAADPVAALRRAQPDLPEDFFDGWRAGTSGQ</sequence>
<proteinExistence type="predicted"/>
<reference evidence="2" key="1">
    <citation type="journal article" date="2019" name="Int. J. Syst. Evol. Microbiol.">
        <title>The Global Catalogue of Microorganisms (GCM) 10K type strain sequencing project: providing services to taxonomists for standard genome sequencing and annotation.</title>
        <authorList>
            <consortium name="The Broad Institute Genomics Platform"/>
            <consortium name="The Broad Institute Genome Sequencing Center for Infectious Disease"/>
            <person name="Wu L."/>
            <person name="Ma J."/>
        </authorList>
    </citation>
    <scope>NUCLEOTIDE SEQUENCE [LARGE SCALE GENOMIC DNA]</scope>
    <source>
        <strain evidence="2">CCUG 53903</strain>
    </source>
</reference>
<keyword evidence="2" id="KW-1185">Reference proteome</keyword>
<name>A0ABW1CLA0_9ACTN</name>
<protein>
    <submittedName>
        <fullName evidence="1">Uncharacterized protein</fullName>
    </submittedName>
</protein>
<dbReference type="Proteomes" id="UP001596058">
    <property type="component" value="Unassembled WGS sequence"/>
</dbReference>
<evidence type="ECO:0000313" key="1">
    <source>
        <dbReference type="EMBL" id="MFC5826077.1"/>
    </source>
</evidence>
<evidence type="ECO:0000313" key="2">
    <source>
        <dbReference type="Proteomes" id="UP001596058"/>
    </source>
</evidence>
<comment type="caution">
    <text evidence="1">The sequence shown here is derived from an EMBL/GenBank/DDBJ whole genome shotgun (WGS) entry which is preliminary data.</text>
</comment>
<accession>A0ABW1CLA0</accession>